<evidence type="ECO:0000313" key="1">
    <source>
        <dbReference type="EMBL" id="DAD91150.1"/>
    </source>
</evidence>
<protein>
    <recommendedName>
        <fullName evidence="2">DUF1540 domain-containing protein</fullName>
    </recommendedName>
</protein>
<dbReference type="EMBL" id="BK015104">
    <property type="protein sequence ID" value="DAD91150.1"/>
    <property type="molecule type" value="Genomic_DNA"/>
</dbReference>
<name>A0A8S5N8Y4_9CAUD</name>
<accession>A0A8S5N8Y4</accession>
<reference evidence="1" key="1">
    <citation type="journal article" date="2021" name="Proc. Natl. Acad. Sci. U.S.A.">
        <title>A Catalog of Tens of Thousands of Viruses from Human Metagenomes Reveals Hidden Associations with Chronic Diseases.</title>
        <authorList>
            <person name="Tisza M.J."/>
            <person name="Buck C.B."/>
        </authorList>
    </citation>
    <scope>NUCLEOTIDE SEQUENCE</scope>
    <source>
        <strain evidence="1">Ctuaf34</strain>
    </source>
</reference>
<organism evidence="1">
    <name type="scientific">Siphoviridae sp. ctuaf34</name>
    <dbReference type="NCBI Taxonomy" id="2826504"/>
    <lineage>
        <taxon>Viruses</taxon>
        <taxon>Duplodnaviria</taxon>
        <taxon>Heunggongvirae</taxon>
        <taxon>Uroviricota</taxon>
        <taxon>Caudoviricetes</taxon>
    </lineage>
</organism>
<proteinExistence type="predicted"/>
<evidence type="ECO:0008006" key="2">
    <source>
        <dbReference type="Google" id="ProtNLM"/>
    </source>
</evidence>
<sequence length="57" mass="6191">MIEKKTQVRCYNTGCLNNHNGICSANRIKIGGTGRCKDYVAATHIMNTSRYGGNGKA</sequence>